<evidence type="ECO:0000313" key="2">
    <source>
        <dbReference type="Proteomes" id="UP000634136"/>
    </source>
</evidence>
<comment type="caution">
    <text evidence="1">The sequence shown here is derived from an EMBL/GenBank/DDBJ whole genome shotgun (WGS) entry which is preliminary data.</text>
</comment>
<name>A0A834WWN1_9FABA</name>
<keyword evidence="2" id="KW-1185">Reference proteome</keyword>
<reference evidence="1" key="1">
    <citation type="submission" date="2020-09" db="EMBL/GenBank/DDBJ databases">
        <title>Genome-Enabled Discovery of Anthraquinone Biosynthesis in Senna tora.</title>
        <authorList>
            <person name="Kang S.-H."/>
            <person name="Pandey R.P."/>
            <person name="Lee C.-M."/>
            <person name="Sim J.-S."/>
            <person name="Jeong J.-T."/>
            <person name="Choi B.-S."/>
            <person name="Jung M."/>
            <person name="Ginzburg D."/>
            <person name="Zhao K."/>
            <person name="Won S.Y."/>
            <person name="Oh T.-J."/>
            <person name="Yu Y."/>
            <person name="Kim N.-H."/>
            <person name="Lee O.R."/>
            <person name="Lee T.-H."/>
            <person name="Bashyal P."/>
            <person name="Kim T.-S."/>
            <person name="Lee W.-H."/>
            <person name="Kawkins C."/>
            <person name="Kim C.-K."/>
            <person name="Kim J.S."/>
            <person name="Ahn B.O."/>
            <person name="Rhee S.Y."/>
            <person name="Sohng J.K."/>
        </authorList>
    </citation>
    <scope>NUCLEOTIDE SEQUENCE</scope>
    <source>
        <tissue evidence="1">Leaf</tissue>
    </source>
</reference>
<dbReference type="AlphaFoldDB" id="A0A834WWN1"/>
<dbReference type="EMBL" id="JAAIUW010000005">
    <property type="protein sequence ID" value="KAF7833592.1"/>
    <property type="molecule type" value="Genomic_DNA"/>
</dbReference>
<accession>A0A834WWN1</accession>
<dbReference type="Proteomes" id="UP000634136">
    <property type="component" value="Unassembled WGS sequence"/>
</dbReference>
<organism evidence="1 2">
    <name type="scientific">Senna tora</name>
    <dbReference type="NCBI Taxonomy" id="362788"/>
    <lineage>
        <taxon>Eukaryota</taxon>
        <taxon>Viridiplantae</taxon>
        <taxon>Streptophyta</taxon>
        <taxon>Embryophyta</taxon>
        <taxon>Tracheophyta</taxon>
        <taxon>Spermatophyta</taxon>
        <taxon>Magnoliopsida</taxon>
        <taxon>eudicotyledons</taxon>
        <taxon>Gunneridae</taxon>
        <taxon>Pentapetalae</taxon>
        <taxon>rosids</taxon>
        <taxon>fabids</taxon>
        <taxon>Fabales</taxon>
        <taxon>Fabaceae</taxon>
        <taxon>Caesalpinioideae</taxon>
        <taxon>Cassia clade</taxon>
        <taxon>Senna</taxon>
    </lineage>
</organism>
<protein>
    <submittedName>
        <fullName evidence="1">Uncharacterized protein</fullName>
    </submittedName>
</protein>
<proteinExistence type="predicted"/>
<evidence type="ECO:0000313" key="1">
    <source>
        <dbReference type="EMBL" id="KAF7833592.1"/>
    </source>
</evidence>
<gene>
    <name evidence="1" type="ORF">G2W53_015925</name>
</gene>
<sequence>MGETNESDVDFANHVADFEDGFDSNQICTKK</sequence>